<evidence type="ECO:0000313" key="2">
    <source>
        <dbReference type="Proteomes" id="UP000177876"/>
    </source>
</evidence>
<organism evidence="1 2">
    <name type="scientific">Candidatus Solincola sediminis</name>
    <dbReference type="NCBI Taxonomy" id="1797199"/>
    <lineage>
        <taxon>Bacteria</taxon>
        <taxon>Bacillati</taxon>
        <taxon>Actinomycetota</taxon>
        <taxon>Candidatus Geothermincolia</taxon>
        <taxon>Candidatus Geothermincolales</taxon>
        <taxon>Candidatus Geothermincolaceae</taxon>
        <taxon>Candidatus Solincola</taxon>
    </lineage>
</organism>
<reference evidence="1 2" key="1">
    <citation type="journal article" date="2016" name="Nat. Commun.">
        <title>Thousands of microbial genomes shed light on interconnected biogeochemical processes in an aquifer system.</title>
        <authorList>
            <person name="Anantharaman K."/>
            <person name="Brown C.T."/>
            <person name="Hug L.A."/>
            <person name="Sharon I."/>
            <person name="Castelle C.J."/>
            <person name="Probst A.J."/>
            <person name="Thomas B.C."/>
            <person name="Singh A."/>
            <person name="Wilkins M.J."/>
            <person name="Karaoz U."/>
            <person name="Brodie E.L."/>
            <person name="Williams K.H."/>
            <person name="Hubbard S.S."/>
            <person name="Banfield J.F."/>
        </authorList>
    </citation>
    <scope>NUCLEOTIDE SEQUENCE [LARGE SCALE GENOMIC DNA]</scope>
</reference>
<name>A0A1F2WGF0_9ACTN</name>
<comment type="caution">
    <text evidence="1">The sequence shown here is derived from an EMBL/GenBank/DDBJ whole genome shotgun (WGS) entry which is preliminary data.</text>
</comment>
<accession>A0A1F2WGF0</accession>
<dbReference type="EMBL" id="MELK01000050">
    <property type="protein sequence ID" value="OFW55924.1"/>
    <property type="molecule type" value="Genomic_DNA"/>
</dbReference>
<dbReference type="STRING" id="1797197.A2Y75_04140"/>
<protein>
    <submittedName>
        <fullName evidence="1">Uncharacterized protein</fullName>
    </submittedName>
</protein>
<proteinExistence type="predicted"/>
<dbReference type="AlphaFoldDB" id="A0A1F2WGF0"/>
<evidence type="ECO:0000313" key="1">
    <source>
        <dbReference type="EMBL" id="OFW55924.1"/>
    </source>
</evidence>
<gene>
    <name evidence="1" type="ORF">A2Y75_04140</name>
</gene>
<sequence>MVRVKSRCSKCGEVTLSMEDIILVEHGDGEGTFYTFRCDVCDEFQAYPADSRFIDFMGMNGMESIILKAPIEYKEGREKDPLSWDDLLDLHLQLQEEG</sequence>
<dbReference type="Proteomes" id="UP000177876">
    <property type="component" value="Unassembled WGS sequence"/>
</dbReference>